<feature type="coiled-coil region" evidence="1">
    <location>
        <begin position="61"/>
        <end position="97"/>
    </location>
</feature>
<keyword evidence="1" id="KW-0175">Coiled coil</keyword>
<dbReference type="AlphaFoldDB" id="C0P1A5"/>
<dbReference type="InParanoid" id="C0P1A5"/>
<dbReference type="Proteomes" id="UP000001631">
    <property type="component" value="Unassembled WGS sequence"/>
</dbReference>
<evidence type="ECO:0000256" key="1">
    <source>
        <dbReference type="SAM" id="Coils"/>
    </source>
</evidence>
<evidence type="ECO:0000313" key="3">
    <source>
        <dbReference type="Proteomes" id="UP000001631"/>
    </source>
</evidence>
<accession>C0P1A5</accession>
<sequence>MASTHSICCTHAIIKSEATNIIRENHKMCIHEFRSAQQTSFSSEKSSSEYSSEEDISSEGLSAIKAEKIAVTRQIKKLQAEKELQELQYKCDTLLQKLDQTISTTQNILKTSLNHDRNATSANLNHENTTSTLRSLEPALRVSDILVESTVTTVSGRYSQVPLWQLEL</sequence>
<gene>
    <name evidence="2" type="ORF">HCBG_09185</name>
</gene>
<dbReference type="RefSeq" id="XP_045283055.1">
    <property type="nucleotide sequence ID" value="XM_045436234.1"/>
</dbReference>
<name>C0P1A5_AJECG</name>
<reference evidence="2" key="1">
    <citation type="submission" date="2009-02" db="EMBL/GenBank/DDBJ databases">
        <title>The Genome Sequence of Ajellomyces capsulatus strain G186AR.</title>
        <authorList>
            <consortium name="The Broad Institute Genome Sequencing Platform"/>
            <person name="Champion M."/>
            <person name="Cuomo C."/>
            <person name="Ma L.-J."/>
            <person name="Henn M.R."/>
            <person name="Sil A."/>
            <person name="Goldman B."/>
            <person name="Young S.K."/>
            <person name="Kodira C.D."/>
            <person name="Zeng Q."/>
            <person name="Koehrsen M."/>
            <person name="Alvarado L."/>
            <person name="Berlin A."/>
            <person name="Borenstein D."/>
            <person name="Chen Z."/>
            <person name="Engels R."/>
            <person name="Freedman E."/>
            <person name="Gellesch M."/>
            <person name="Goldberg J."/>
            <person name="Griggs A."/>
            <person name="Gujja S."/>
            <person name="Heiman D."/>
            <person name="Hepburn T."/>
            <person name="Howarth C."/>
            <person name="Jen D."/>
            <person name="Larson L."/>
            <person name="Lewis B."/>
            <person name="Mehta T."/>
            <person name="Park D."/>
            <person name="Pearson M."/>
            <person name="Roberts A."/>
            <person name="Saif S."/>
            <person name="Shea T."/>
            <person name="Shenoy N."/>
            <person name="Sisk P."/>
            <person name="Stolte C."/>
            <person name="Sykes S."/>
            <person name="Walk T."/>
            <person name="White J."/>
            <person name="Yandava C."/>
            <person name="Klein B."/>
            <person name="McEwen J.G."/>
            <person name="Puccia R."/>
            <person name="Goldman G.H."/>
            <person name="Felipe M.S."/>
            <person name="Nino-Vega G."/>
            <person name="San-Blas G."/>
            <person name="Taylor J."/>
            <person name="Mendoza L."/>
            <person name="Galagan J."/>
            <person name="Nusbaum C."/>
            <person name="Birren B."/>
        </authorList>
    </citation>
    <scope>NUCLEOTIDE SEQUENCE</scope>
    <source>
        <strain evidence="2">G186AR</strain>
    </source>
</reference>
<keyword evidence="3" id="KW-1185">Reference proteome</keyword>
<dbReference type="EMBL" id="GG663386">
    <property type="protein sequence ID" value="EEH02574.1"/>
    <property type="molecule type" value="Genomic_DNA"/>
</dbReference>
<organism evidence="2 3">
    <name type="scientific">Ajellomyces capsulatus (strain G186AR / H82 / ATCC MYA-2454 / RMSCC 2432)</name>
    <name type="common">Darling's disease fungus</name>
    <name type="synonym">Histoplasma capsulatum</name>
    <dbReference type="NCBI Taxonomy" id="447093"/>
    <lineage>
        <taxon>Eukaryota</taxon>
        <taxon>Fungi</taxon>
        <taxon>Dikarya</taxon>
        <taxon>Ascomycota</taxon>
        <taxon>Pezizomycotina</taxon>
        <taxon>Eurotiomycetes</taxon>
        <taxon>Eurotiomycetidae</taxon>
        <taxon>Onygenales</taxon>
        <taxon>Ajellomycetaceae</taxon>
        <taxon>Histoplasma</taxon>
    </lineage>
</organism>
<evidence type="ECO:0000313" key="2">
    <source>
        <dbReference type="EMBL" id="EEH02574.1"/>
    </source>
</evidence>
<dbReference type="HOGENOM" id="CLU_1660232_0_0_1"/>
<protein>
    <submittedName>
        <fullName evidence="2">Uncharacterized protein</fullName>
    </submittedName>
</protein>
<proteinExistence type="predicted"/>
<dbReference type="GeneID" id="69042201"/>
<dbReference type="STRING" id="447093.C0P1A5"/>